<proteinExistence type="predicted"/>
<dbReference type="InterPro" id="IPR009492">
    <property type="entry name" value="TniQ"/>
</dbReference>
<protein>
    <submittedName>
        <fullName evidence="2">TniQ family protein</fullName>
    </submittedName>
</protein>
<comment type="caution">
    <text evidence="2">The sequence shown here is derived from an EMBL/GenBank/DDBJ whole genome shotgun (WGS) entry which is preliminary data.</text>
</comment>
<dbReference type="AlphaFoldDB" id="A0A504TTZ5"/>
<evidence type="ECO:0000313" key="2">
    <source>
        <dbReference type="EMBL" id="TPP04967.1"/>
    </source>
</evidence>
<dbReference type="Proteomes" id="UP000316429">
    <property type="component" value="Unassembled WGS sequence"/>
</dbReference>
<dbReference type="EMBL" id="VFYP01000006">
    <property type="protein sequence ID" value="TPP04967.1"/>
    <property type="molecule type" value="Genomic_DNA"/>
</dbReference>
<dbReference type="OrthoDB" id="6917259at2"/>
<gene>
    <name evidence="2" type="ORF">FJQ55_21305</name>
</gene>
<dbReference type="Pfam" id="PF06527">
    <property type="entry name" value="TniQ"/>
    <property type="match status" value="1"/>
</dbReference>
<feature type="domain" description="TniQ" evidence="1">
    <location>
        <begin position="18"/>
        <end position="148"/>
    </location>
</feature>
<evidence type="ECO:0000313" key="3">
    <source>
        <dbReference type="Proteomes" id="UP000316429"/>
    </source>
</evidence>
<keyword evidence="3" id="KW-1185">Reference proteome</keyword>
<organism evidence="2 3">
    <name type="scientific">Rhizobium glycinendophyticum</name>
    <dbReference type="NCBI Taxonomy" id="2589807"/>
    <lineage>
        <taxon>Bacteria</taxon>
        <taxon>Pseudomonadati</taxon>
        <taxon>Pseudomonadota</taxon>
        <taxon>Alphaproteobacteria</taxon>
        <taxon>Hyphomicrobiales</taxon>
        <taxon>Rhizobiaceae</taxon>
        <taxon>Rhizobium/Agrobacterium group</taxon>
        <taxon>Rhizobium</taxon>
    </lineage>
</organism>
<evidence type="ECO:0000259" key="1">
    <source>
        <dbReference type="Pfam" id="PF06527"/>
    </source>
</evidence>
<name>A0A504TTZ5_9HYPH</name>
<accession>A0A504TTZ5</accession>
<sequence>MVVIPQERYRDVVYERWPVKVEPHADELLSSWLHRIASANGVAPRDFARVLGLRHRMWSARFDLKLQDDVLDQLSEGSGIPRDRLSSMALQPCDYRHMPLPLVIKARRAASTWLQFCPACLDSDQPPYFRRGWRHSTRISCFIHRCGLRDRCPSCHRGITAFAQPRLVGQHVCTSCAYDLRRASKVPVTIEAQYFEQIINRSIGTVANILATNNPPKWPWRQDLIAVLPTMSVSSRIRLFERFIPDDAYLDEGFVLPIRRSKRIMKDKIEPARQAAAR</sequence>
<reference evidence="2 3" key="1">
    <citation type="submission" date="2019-06" db="EMBL/GenBank/DDBJ databases">
        <title>Rhizobium sp. CL12 isolated from roots of soybean.</title>
        <authorList>
            <person name="Wang C."/>
        </authorList>
    </citation>
    <scope>NUCLEOTIDE SEQUENCE [LARGE SCALE GENOMIC DNA]</scope>
    <source>
        <strain evidence="2 3">CL12</strain>
    </source>
</reference>